<evidence type="ECO:0000256" key="1">
    <source>
        <dbReference type="SAM" id="MobiDB-lite"/>
    </source>
</evidence>
<keyword evidence="4" id="KW-1185">Reference proteome</keyword>
<accession>A0ABR1SQC3</accession>
<organism evidence="3 4">
    <name type="scientific">Apiospora marii</name>
    <dbReference type="NCBI Taxonomy" id="335849"/>
    <lineage>
        <taxon>Eukaryota</taxon>
        <taxon>Fungi</taxon>
        <taxon>Dikarya</taxon>
        <taxon>Ascomycota</taxon>
        <taxon>Pezizomycotina</taxon>
        <taxon>Sordariomycetes</taxon>
        <taxon>Xylariomycetidae</taxon>
        <taxon>Amphisphaeriales</taxon>
        <taxon>Apiosporaceae</taxon>
        <taxon>Apiospora</taxon>
    </lineage>
</organism>
<feature type="compositionally biased region" description="Low complexity" evidence="1">
    <location>
        <begin position="129"/>
        <end position="140"/>
    </location>
</feature>
<dbReference type="Gene3D" id="2.120.10.70">
    <property type="entry name" value="Fucose-specific lectin"/>
    <property type="match status" value="1"/>
</dbReference>
<keyword evidence="2" id="KW-1133">Transmembrane helix</keyword>
<name>A0ABR1SQC3_9PEZI</name>
<feature type="transmembrane region" description="Helical" evidence="2">
    <location>
        <begin position="96"/>
        <end position="118"/>
    </location>
</feature>
<evidence type="ECO:0000256" key="2">
    <source>
        <dbReference type="SAM" id="Phobius"/>
    </source>
</evidence>
<keyword evidence="2" id="KW-0812">Transmembrane</keyword>
<proteinExistence type="predicted"/>
<dbReference type="EMBL" id="JAQQWI010000004">
    <property type="protein sequence ID" value="KAK8036536.1"/>
    <property type="molecule type" value="Genomic_DNA"/>
</dbReference>
<gene>
    <name evidence="3" type="ORF">PG991_001673</name>
</gene>
<comment type="caution">
    <text evidence="3">The sequence shown here is derived from an EMBL/GenBank/DDBJ whole genome shotgun (WGS) entry which is preliminary data.</text>
</comment>
<keyword evidence="2" id="KW-0472">Membrane</keyword>
<evidence type="ECO:0000313" key="3">
    <source>
        <dbReference type="EMBL" id="KAK8036536.1"/>
    </source>
</evidence>
<dbReference type="SUPFAM" id="SSF89372">
    <property type="entry name" value="Fucose-specific lectin"/>
    <property type="match status" value="1"/>
</dbReference>
<feature type="region of interest" description="Disordered" evidence="1">
    <location>
        <begin position="128"/>
        <end position="147"/>
    </location>
</feature>
<sequence>MRNSYYNLDEAARPIPPRPVDSSCYQEQPGLEVDFRVDTTGLHKDFYAEDTNKHTLAPEGYFPDERHHAPGLQVAAFPSESRAPAAPGKRQSWRRWWIIVSTIAAVIIIIGGVLGGVLGSRAPDASHFNSNEGNGNRGNSTAPPLKNIRPGSRLAVSGWREGPRGPGYHIRLFYQGPDQHLRFSNFSTTETDWYPPVLLDQMDATPRDNTSLAASTSVDDEGVCCLALPGVMVKN</sequence>
<evidence type="ECO:0000313" key="4">
    <source>
        <dbReference type="Proteomes" id="UP001396898"/>
    </source>
</evidence>
<reference evidence="3 4" key="1">
    <citation type="submission" date="2023-01" db="EMBL/GenBank/DDBJ databases">
        <title>Analysis of 21 Apiospora genomes using comparative genomics revels a genus with tremendous synthesis potential of carbohydrate active enzymes and secondary metabolites.</title>
        <authorList>
            <person name="Sorensen T."/>
        </authorList>
    </citation>
    <scope>NUCLEOTIDE SEQUENCE [LARGE SCALE GENOMIC DNA]</scope>
    <source>
        <strain evidence="3 4">CBS 20057</strain>
    </source>
</reference>
<protein>
    <submittedName>
        <fullName evidence="3">Uncharacterized protein</fullName>
    </submittedName>
</protein>
<dbReference type="Proteomes" id="UP001396898">
    <property type="component" value="Unassembled WGS sequence"/>
</dbReference>